<proteinExistence type="predicted"/>
<dbReference type="SUPFAM" id="SSF55298">
    <property type="entry name" value="YjgF-like"/>
    <property type="match status" value="1"/>
</dbReference>
<dbReference type="InterPro" id="IPR035959">
    <property type="entry name" value="RutC-like_sf"/>
</dbReference>
<dbReference type="EMBL" id="CP023445">
    <property type="protein sequence ID" value="ATE54059.1"/>
    <property type="molecule type" value="Genomic_DNA"/>
</dbReference>
<feature type="domain" description="Endoribonuclease L-PSP/chorismate mutase-like" evidence="1">
    <location>
        <begin position="5"/>
        <end position="143"/>
    </location>
</feature>
<dbReference type="PANTHER" id="PTHR43760">
    <property type="entry name" value="ENDORIBONUCLEASE-RELATED"/>
    <property type="match status" value="1"/>
</dbReference>
<dbReference type="Proteomes" id="UP000218505">
    <property type="component" value="Chromosome"/>
</dbReference>
<dbReference type="CDD" id="cd02199">
    <property type="entry name" value="YjgF_YER057c_UK114_like_1"/>
    <property type="match status" value="1"/>
</dbReference>
<dbReference type="InterPro" id="IPR013813">
    <property type="entry name" value="Endoribo_LPSP/chorism_mut-like"/>
</dbReference>
<organism evidence="2 3">
    <name type="scientific">Actinosynnema pretiosum</name>
    <dbReference type="NCBI Taxonomy" id="42197"/>
    <lineage>
        <taxon>Bacteria</taxon>
        <taxon>Bacillati</taxon>
        <taxon>Actinomycetota</taxon>
        <taxon>Actinomycetes</taxon>
        <taxon>Pseudonocardiales</taxon>
        <taxon>Pseudonocardiaceae</taxon>
        <taxon>Actinosynnema</taxon>
    </lineage>
</organism>
<dbReference type="KEGG" id="apre:CNX65_12780"/>
<gene>
    <name evidence="2" type="ORF">CNX65_12780</name>
</gene>
<accession>A0A290Z510</accession>
<evidence type="ECO:0000259" key="1">
    <source>
        <dbReference type="Pfam" id="PF14588"/>
    </source>
</evidence>
<dbReference type="PANTHER" id="PTHR43760:SF1">
    <property type="entry name" value="ENDORIBONUCLEASE L-PSP_CHORISMATE MUTASE-LIKE DOMAIN-CONTAINING PROTEIN"/>
    <property type="match status" value="1"/>
</dbReference>
<name>A0A290Z510_9PSEU</name>
<dbReference type="AlphaFoldDB" id="A0A290Z510"/>
<protein>
    <submittedName>
        <fullName evidence="2">LysR family transcriptional regulator</fullName>
    </submittedName>
</protein>
<sequence length="151" mass="15674">MIFDRLARLDLVLPLVNPPKGNYVPAVPSGNLVHAAGQVPMIDGEVVATGLVGREVDLDEATRLSRQCALSALAAVDAAVGLDRVVQVVRVVGYVASAPGFTDQDAVLDGASELFALLFGPAGRHARSAVGVPVLPLNAPVEVEVTVEFAR</sequence>
<evidence type="ECO:0000313" key="3">
    <source>
        <dbReference type="Proteomes" id="UP000218505"/>
    </source>
</evidence>
<keyword evidence="3" id="KW-1185">Reference proteome</keyword>
<dbReference type="Pfam" id="PF14588">
    <property type="entry name" value="YjgF_endoribonc"/>
    <property type="match status" value="1"/>
</dbReference>
<reference evidence="2" key="1">
    <citation type="submission" date="2017-09" db="EMBL/GenBank/DDBJ databases">
        <title>Complete Genome Sequence of ansamitocin-producing Bacterium Actinosynnema pretiosum X47.</title>
        <authorList>
            <person name="Cao G."/>
            <person name="Zong G."/>
            <person name="Zhong C."/>
            <person name="Fu J."/>
        </authorList>
    </citation>
    <scope>NUCLEOTIDE SEQUENCE [LARGE SCALE GENOMIC DNA]</scope>
    <source>
        <strain evidence="2">X47</strain>
    </source>
</reference>
<evidence type="ECO:0000313" key="2">
    <source>
        <dbReference type="EMBL" id="ATE54059.1"/>
    </source>
</evidence>
<dbReference type="RefSeq" id="WP_096492982.1">
    <property type="nucleotide sequence ID" value="NZ_CP023445.1"/>
</dbReference>
<dbReference type="Gene3D" id="3.30.1330.40">
    <property type="entry name" value="RutC-like"/>
    <property type="match status" value="1"/>
</dbReference>